<keyword evidence="1" id="KW-0227">DNA damage</keyword>
<accession>A0A8T0PRH5</accession>
<keyword evidence="1" id="KW-0347">Helicase</keyword>
<dbReference type="InterPro" id="IPR049163">
    <property type="entry name" value="Pif1-like_2B_dom"/>
</dbReference>
<evidence type="ECO:0000259" key="3">
    <source>
        <dbReference type="Pfam" id="PF14214"/>
    </source>
</evidence>
<dbReference type="AlphaFoldDB" id="A0A8T0PRH5"/>
<keyword evidence="1" id="KW-0233">DNA recombination</keyword>
<dbReference type="Gene3D" id="3.40.50.300">
    <property type="entry name" value="P-loop containing nucleotide triphosphate hydrolases"/>
    <property type="match status" value="1"/>
</dbReference>
<keyword evidence="1" id="KW-0234">DNA repair</keyword>
<dbReference type="GO" id="GO:0043139">
    <property type="term" value="F:5'-3' DNA helicase activity"/>
    <property type="evidence" value="ECO:0007669"/>
    <property type="project" value="UniProtKB-EC"/>
</dbReference>
<dbReference type="InterPro" id="IPR025476">
    <property type="entry name" value="Helitron_helicase-like"/>
</dbReference>
<evidence type="ECO:0000313" key="6">
    <source>
        <dbReference type="Proteomes" id="UP000823388"/>
    </source>
</evidence>
<name>A0A8T0PRH5_PANVG</name>
<comment type="caution">
    <text evidence="5">The sequence shown here is derived from an EMBL/GenBank/DDBJ whole genome shotgun (WGS) entry which is preliminary data.</text>
</comment>
<dbReference type="EMBL" id="CM029051">
    <property type="protein sequence ID" value="KAG2561556.1"/>
    <property type="molecule type" value="Genomic_DNA"/>
</dbReference>
<evidence type="ECO:0000259" key="4">
    <source>
        <dbReference type="Pfam" id="PF21530"/>
    </source>
</evidence>
<dbReference type="SUPFAM" id="SSF52540">
    <property type="entry name" value="P-loop containing nucleoside triphosphate hydrolases"/>
    <property type="match status" value="2"/>
</dbReference>
<dbReference type="GO" id="GO:0005524">
    <property type="term" value="F:ATP binding"/>
    <property type="evidence" value="ECO:0007669"/>
    <property type="project" value="UniProtKB-KW"/>
</dbReference>
<dbReference type="GO" id="GO:0000723">
    <property type="term" value="P:telomere maintenance"/>
    <property type="evidence" value="ECO:0007669"/>
    <property type="project" value="InterPro"/>
</dbReference>
<dbReference type="Pfam" id="PF21530">
    <property type="entry name" value="Pif1_2B_dom"/>
    <property type="match status" value="1"/>
</dbReference>
<protein>
    <recommendedName>
        <fullName evidence="1">ATP-dependent DNA helicase</fullName>
        <ecNumber evidence="1">5.6.2.3</ecNumber>
    </recommendedName>
</protein>
<dbReference type="InterPro" id="IPR027417">
    <property type="entry name" value="P-loop_NTPase"/>
</dbReference>
<comment type="similarity">
    <text evidence="1">Belongs to the helicase family.</text>
</comment>
<dbReference type="EC" id="5.6.2.3" evidence="1"/>
<dbReference type="GO" id="GO:0006310">
    <property type="term" value="P:DNA recombination"/>
    <property type="evidence" value="ECO:0007669"/>
    <property type="project" value="UniProtKB-KW"/>
</dbReference>
<dbReference type="InterPro" id="IPR010285">
    <property type="entry name" value="DNA_helicase_pif1-like_DEAD"/>
</dbReference>
<comment type="catalytic activity">
    <reaction evidence="1">
        <text>ATP + H2O = ADP + phosphate + H(+)</text>
        <dbReference type="Rhea" id="RHEA:13065"/>
        <dbReference type="ChEBI" id="CHEBI:15377"/>
        <dbReference type="ChEBI" id="CHEBI:15378"/>
        <dbReference type="ChEBI" id="CHEBI:30616"/>
        <dbReference type="ChEBI" id="CHEBI:43474"/>
        <dbReference type="ChEBI" id="CHEBI:456216"/>
        <dbReference type="EC" id="5.6.2.3"/>
    </reaction>
</comment>
<reference evidence="5" key="1">
    <citation type="submission" date="2020-05" db="EMBL/GenBank/DDBJ databases">
        <title>WGS assembly of Panicum virgatum.</title>
        <authorList>
            <person name="Lovell J.T."/>
            <person name="Jenkins J."/>
            <person name="Shu S."/>
            <person name="Juenger T.E."/>
            <person name="Schmutz J."/>
        </authorList>
    </citation>
    <scope>NUCLEOTIDE SEQUENCE</scope>
    <source>
        <strain evidence="5">AP13</strain>
    </source>
</reference>
<gene>
    <name evidence="5" type="ORF">PVAP13_8KG228407</name>
</gene>
<organism evidence="5 6">
    <name type="scientific">Panicum virgatum</name>
    <name type="common">Blackwell switchgrass</name>
    <dbReference type="NCBI Taxonomy" id="38727"/>
    <lineage>
        <taxon>Eukaryota</taxon>
        <taxon>Viridiplantae</taxon>
        <taxon>Streptophyta</taxon>
        <taxon>Embryophyta</taxon>
        <taxon>Tracheophyta</taxon>
        <taxon>Spermatophyta</taxon>
        <taxon>Magnoliopsida</taxon>
        <taxon>Liliopsida</taxon>
        <taxon>Poales</taxon>
        <taxon>Poaceae</taxon>
        <taxon>PACMAD clade</taxon>
        <taxon>Panicoideae</taxon>
        <taxon>Panicodae</taxon>
        <taxon>Paniceae</taxon>
        <taxon>Panicinae</taxon>
        <taxon>Panicum</taxon>
        <taxon>Panicum sect. Hiantes</taxon>
    </lineage>
</organism>
<sequence length="1279" mass="146366">MTTEKRELINKRRRDAYHAKKANWPQLFAEQKKANVKGPKREYKRRLKEFRANNLHPDSIAMANPQFVPKLIIPTPIELLTIASELVIPEFSGSPVYIPPIVEQTPDNQGMESRVGRCLPRRCVVAVERNSLRNQRNKEFHATIGKNRGSTYDTDKCGDQLSTESCEDADARHFHSNIRFFNGHFSFTSLYCHLDRMTTNMRNGGVYTFCAHGQMYHNVRSFGKEEGTEPRHLELYFYDDDPSLEHRYRRCHEECLIKDKEVIERLVGILQGNPYSEHLRSMGHVEDVEDYHVALNLDQQLDKRTYNVPLTSEVAAIWIEGSELLGQFKHSQFAMDTYMKIESSRLDYIRNNQQELRADLYQGLVDSLHAGEGRADSLGKRIVLSTTFIGGPRDMRCRYMDAMALVRKYGKPDIFLTIMCNPNWDEIKQDLLPGQIAQDRLDLVTRVFRAKLEVLKKKLMENVILGKQYDLLISAELPNKKRFPELYKMVTKQMMHGPCGVLNPFCPCTKGRTSCKNRYPWAFCKSTSQRKDSYPVYRRRNDGRKEIVRGHGLDNRWVVPYNPYLLHTFNCHINVEACGSIKSVKYLFKYIYKGHDRASIAVRGGDNAEGNGNVDEIKQFRDARIYGFDLSQNHPPVKQLQLHLPDMHMVSFHQRSNIQNIVNHPGVEESMLTAYFAQNRVDEFARGILYHDFPEFYTWHPNGKFWKRRVYEGRKQVGRIVSPHPAEGERYYLRVLLNHVAGATSFDHLKMVDGVVQATFREATERRGLIEEDNTLDECLTEDSTFQMPSSLRRLFATILVFCEPSDEFALWKKHLDALSEDYRRNSPSPDIATQMVLIDIRNMLQSMGKDIKTFPLPEIDEMYDDANGIPHEIFEDASVEVDIDDVSLVNSLNSEQKDAYEEIMATIDSDKGGLFFVDGPGGTGKTFLYKSLLATLRSQNKLAVATATSGVAASIMPGGRTAHSCFEIPLTIEDGSFCSFTKQSGTAKLLRQASIIIWDKASMTKRQAIEALDNSLRDIMDRPQLPFGGKTFVFGGDFRQVLPVVRTGSRAQIVDASLRRSYLWDCMRHLKLVRNMRAQSDPWFADYLLRIGGGMEEVNSDGEVKLPDEICVPYSGKASDLDTLINSIYPNLNENMLNKDYITSRAILSTRNDWVDKINMKMIGTFQGGEMEYHTEFLNTLMPNGLPPHVLKIKVGCPIILLRNIDPANGLCNGTRLVVRGFQKNTIDAEIVLGQHAGKHVFLPRIPLCPSNDEMFPFQFKRKQFPIRLSFAMTVNKS</sequence>
<keyword evidence="1" id="KW-0547">Nucleotide-binding</keyword>
<dbReference type="GO" id="GO:0016787">
    <property type="term" value="F:hydrolase activity"/>
    <property type="evidence" value="ECO:0007669"/>
    <property type="project" value="UniProtKB-KW"/>
</dbReference>
<evidence type="ECO:0000259" key="2">
    <source>
        <dbReference type="Pfam" id="PF05970"/>
    </source>
</evidence>
<dbReference type="Pfam" id="PF05970">
    <property type="entry name" value="PIF1"/>
    <property type="match status" value="1"/>
</dbReference>
<evidence type="ECO:0000256" key="1">
    <source>
        <dbReference type="RuleBase" id="RU363044"/>
    </source>
</evidence>
<dbReference type="PANTHER" id="PTHR10492:SF92">
    <property type="entry name" value="ATP-DEPENDENT DNA HELICASE"/>
    <property type="match status" value="1"/>
</dbReference>
<feature type="domain" description="Helitron helicase-like" evidence="3">
    <location>
        <begin position="330"/>
        <end position="476"/>
    </location>
</feature>
<dbReference type="Proteomes" id="UP000823388">
    <property type="component" value="Chromosome 8K"/>
</dbReference>
<comment type="cofactor">
    <cofactor evidence="1">
        <name>Mg(2+)</name>
        <dbReference type="ChEBI" id="CHEBI:18420"/>
    </cofactor>
</comment>
<dbReference type="PANTHER" id="PTHR10492">
    <property type="match status" value="1"/>
</dbReference>
<feature type="domain" description="DNA helicase Pif1-like 2B" evidence="4">
    <location>
        <begin position="1177"/>
        <end position="1223"/>
    </location>
</feature>
<keyword evidence="1" id="KW-0067">ATP-binding</keyword>
<keyword evidence="6" id="KW-1185">Reference proteome</keyword>
<proteinExistence type="inferred from homology"/>
<keyword evidence="1" id="KW-0378">Hydrolase</keyword>
<feature type="domain" description="DNA helicase Pif1-like DEAD-box helicase" evidence="2">
    <location>
        <begin position="893"/>
        <end position="1096"/>
    </location>
</feature>
<evidence type="ECO:0000313" key="5">
    <source>
        <dbReference type="EMBL" id="KAG2561556.1"/>
    </source>
</evidence>
<dbReference type="GO" id="GO:0006281">
    <property type="term" value="P:DNA repair"/>
    <property type="evidence" value="ECO:0007669"/>
    <property type="project" value="UniProtKB-KW"/>
</dbReference>
<dbReference type="Pfam" id="PF14214">
    <property type="entry name" value="Helitron_like_N"/>
    <property type="match status" value="1"/>
</dbReference>